<evidence type="ECO:0000313" key="2">
    <source>
        <dbReference type="Proteomes" id="UP000504615"/>
    </source>
</evidence>
<gene>
    <name evidence="3" type="primary">LOC105430667</name>
</gene>
<evidence type="ECO:0000256" key="1">
    <source>
        <dbReference type="SAM" id="SignalP"/>
    </source>
</evidence>
<proteinExistence type="predicted"/>
<dbReference type="Gene3D" id="3.15.10.30">
    <property type="entry name" value="Haemolymph juvenile hormone binding protein"/>
    <property type="match status" value="1"/>
</dbReference>
<dbReference type="AlphaFoldDB" id="A0A8N1SA92"/>
<evidence type="ECO:0000313" key="3">
    <source>
        <dbReference type="RefSeq" id="XP_025074913.1"/>
    </source>
</evidence>
<accession>A0A8N1SA92</accession>
<name>A0A8N1SA92_9HYME</name>
<dbReference type="GO" id="GO:0005615">
    <property type="term" value="C:extracellular space"/>
    <property type="evidence" value="ECO:0007669"/>
    <property type="project" value="TreeGrafter"/>
</dbReference>
<dbReference type="RefSeq" id="XP_025074913.1">
    <property type="nucleotide sequence ID" value="XM_025219128.1"/>
</dbReference>
<keyword evidence="2" id="KW-1185">Reference proteome</keyword>
<dbReference type="Pfam" id="PF06585">
    <property type="entry name" value="JHBP"/>
    <property type="match status" value="1"/>
</dbReference>
<dbReference type="Proteomes" id="UP000504615">
    <property type="component" value="Unplaced"/>
</dbReference>
<dbReference type="InterPro" id="IPR038606">
    <property type="entry name" value="To_sf"/>
</dbReference>
<sequence>MLFYVLSVSIVTTLGLSANVQPTLPLITCKRESADYSACLKRAIKEEWPRFCKGIPEIGFPSLDPLFYKYGKGIFDSGEIRAEVVMKNLTCTGLKESRFSDVRTHFLDDDDVFRLEIAVHAPKLHVKGFVRATGTIGPFRMNSKGPFNVTMDDVTGTWNLIGHVVNDTWIVKNFTVAPTIRTFKLYSDDLFEGNKELNNLILAFVNEYWPPLYRVMLPIMAEIWDPWITGIVNNLFSKVSFSQIFP</sequence>
<dbReference type="SMART" id="SM00700">
    <property type="entry name" value="JHBP"/>
    <property type="match status" value="1"/>
</dbReference>
<dbReference type="OrthoDB" id="7544589at2759"/>
<feature type="signal peptide" evidence="1">
    <location>
        <begin position="1"/>
        <end position="17"/>
    </location>
</feature>
<protein>
    <submittedName>
        <fullName evidence="3">Uncharacterized protein LOC105430667</fullName>
    </submittedName>
</protein>
<keyword evidence="1" id="KW-0732">Signal</keyword>
<organism evidence="2 3">
    <name type="scientific">Pogonomyrmex barbatus</name>
    <name type="common">red harvester ant</name>
    <dbReference type="NCBI Taxonomy" id="144034"/>
    <lineage>
        <taxon>Eukaryota</taxon>
        <taxon>Metazoa</taxon>
        <taxon>Ecdysozoa</taxon>
        <taxon>Arthropoda</taxon>
        <taxon>Hexapoda</taxon>
        <taxon>Insecta</taxon>
        <taxon>Pterygota</taxon>
        <taxon>Neoptera</taxon>
        <taxon>Endopterygota</taxon>
        <taxon>Hymenoptera</taxon>
        <taxon>Apocrita</taxon>
        <taxon>Aculeata</taxon>
        <taxon>Formicoidea</taxon>
        <taxon>Formicidae</taxon>
        <taxon>Myrmicinae</taxon>
        <taxon>Pogonomyrmex</taxon>
    </lineage>
</organism>
<dbReference type="PANTHER" id="PTHR11008:SF18">
    <property type="entry name" value="BCDNA.GH05536-RELATED"/>
    <property type="match status" value="1"/>
</dbReference>
<dbReference type="GeneID" id="105430667"/>
<reference evidence="3" key="1">
    <citation type="submission" date="2025-08" db="UniProtKB">
        <authorList>
            <consortium name="RefSeq"/>
        </authorList>
    </citation>
    <scope>IDENTIFICATION</scope>
</reference>
<dbReference type="PANTHER" id="PTHR11008">
    <property type="entry name" value="PROTEIN TAKEOUT-LIKE PROTEIN"/>
    <property type="match status" value="1"/>
</dbReference>
<feature type="chain" id="PRO_5035458169" evidence="1">
    <location>
        <begin position="18"/>
        <end position="246"/>
    </location>
</feature>
<dbReference type="InterPro" id="IPR010562">
    <property type="entry name" value="Haemolymph_juvenile_hormone-bd"/>
</dbReference>